<dbReference type="Proteomes" id="UP000030765">
    <property type="component" value="Unassembled WGS sequence"/>
</dbReference>
<dbReference type="EnsemblMetazoa" id="ASIC003100-RA">
    <property type="protein sequence ID" value="ASIC003100-PA"/>
    <property type="gene ID" value="ASIC003100"/>
</dbReference>
<comment type="cofactor">
    <cofactor evidence="1">
        <name>Mg(2+)</name>
        <dbReference type="ChEBI" id="CHEBI:18420"/>
    </cofactor>
</comment>
<comment type="catalytic activity">
    <reaction evidence="12">
        <text>L-seryl-[protein] + ATP = O-phospho-L-seryl-[protein] + ADP + H(+)</text>
        <dbReference type="Rhea" id="RHEA:17989"/>
        <dbReference type="Rhea" id="RHEA-COMP:9863"/>
        <dbReference type="Rhea" id="RHEA-COMP:11604"/>
        <dbReference type="ChEBI" id="CHEBI:15378"/>
        <dbReference type="ChEBI" id="CHEBI:29999"/>
        <dbReference type="ChEBI" id="CHEBI:30616"/>
        <dbReference type="ChEBI" id="CHEBI:83421"/>
        <dbReference type="ChEBI" id="CHEBI:456216"/>
        <dbReference type="EC" id="2.7.11.1"/>
    </reaction>
</comment>
<feature type="compositionally biased region" description="Acidic residues" evidence="14">
    <location>
        <begin position="1316"/>
        <end position="1331"/>
    </location>
</feature>
<evidence type="ECO:0000256" key="9">
    <source>
        <dbReference type="ARBA" id="ARBA00022777"/>
    </source>
</evidence>
<evidence type="ECO:0000256" key="3">
    <source>
        <dbReference type="ARBA" id="ARBA00012513"/>
    </source>
</evidence>
<feature type="compositionally biased region" description="Low complexity" evidence="14">
    <location>
        <begin position="1350"/>
        <end position="1373"/>
    </location>
</feature>
<dbReference type="InterPro" id="IPR008271">
    <property type="entry name" value="Ser/Thr_kinase_AS"/>
</dbReference>
<evidence type="ECO:0000256" key="2">
    <source>
        <dbReference type="ARBA" id="ARBA00009804"/>
    </source>
</evidence>
<dbReference type="PANTHER" id="PTHR24351">
    <property type="entry name" value="RIBOSOMAL PROTEIN S6 KINASE"/>
    <property type="match status" value="1"/>
</dbReference>
<feature type="compositionally biased region" description="Low complexity" evidence="14">
    <location>
        <begin position="1157"/>
        <end position="1166"/>
    </location>
</feature>
<keyword evidence="19" id="KW-1185">Reference proteome</keyword>
<dbReference type="OrthoDB" id="63267at2759"/>
<evidence type="ECO:0000313" key="18">
    <source>
        <dbReference type="EnsemblMetazoa" id="ASIC003100-PA"/>
    </source>
</evidence>
<dbReference type="SMART" id="SM00133">
    <property type="entry name" value="S_TK_X"/>
    <property type="match status" value="1"/>
</dbReference>
<evidence type="ECO:0000256" key="1">
    <source>
        <dbReference type="ARBA" id="ARBA00001946"/>
    </source>
</evidence>
<feature type="compositionally biased region" description="Acidic residues" evidence="14">
    <location>
        <begin position="200"/>
        <end position="212"/>
    </location>
</feature>
<dbReference type="GO" id="GO:0004674">
    <property type="term" value="F:protein serine/threonine kinase activity"/>
    <property type="evidence" value="ECO:0007669"/>
    <property type="project" value="UniProtKB-KW"/>
</dbReference>
<feature type="compositionally biased region" description="Polar residues" evidence="14">
    <location>
        <begin position="1135"/>
        <end position="1156"/>
    </location>
</feature>
<dbReference type="InterPro" id="IPR017441">
    <property type="entry name" value="Protein_kinase_ATP_BS"/>
</dbReference>
<dbReference type="InterPro" id="IPR017892">
    <property type="entry name" value="Pkinase_C"/>
</dbReference>
<keyword evidence="6" id="KW-0808">Transferase</keyword>
<dbReference type="EC" id="2.7.11.1" evidence="3"/>
<dbReference type="EMBL" id="KE524705">
    <property type="protein sequence ID" value="KFB36070.1"/>
    <property type="molecule type" value="Genomic_DNA"/>
</dbReference>
<dbReference type="FunFam" id="3.30.200.20:FF:000686">
    <property type="entry name" value="Ribosomal protein S6 kinase"/>
    <property type="match status" value="1"/>
</dbReference>
<evidence type="ECO:0000259" key="15">
    <source>
        <dbReference type="PROSITE" id="PS50011"/>
    </source>
</evidence>
<dbReference type="GO" id="GO:0005524">
    <property type="term" value="F:ATP binding"/>
    <property type="evidence" value="ECO:0007669"/>
    <property type="project" value="UniProtKB-UniRule"/>
</dbReference>
<proteinExistence type="inferred from homology"/>
<dbReference type="InterPro" id="IPR000961">
    <property type="entry name" value="AGC-kinase_C"/>
</dbReference>
<feature type="region of interest" description="Disordered" evidence="14">
    <location>
        <begin position="1133"/>
        <end position="1240"/>
    </location>
</feature>
<feature type="compositionally biased region" description="Basic and acidic residues" evidence="14">
    <location>
        <begin position="1293"/>
        <end position="1315"/>
    </location>
</feature>
<evidence type="ECO:0000313" key="17">
    <source>
        <dbReference type="EMBL" id="KFB36070.1"/>
    </source>
</evidence>
<feature type="binding site" evidence="13">
    <location>
        <position position="453"/>
    </location>
    <ligand>
        <name>ATP</name>
        <dbReference type="ChEBI" id="CHEBI:30616"/>
    </ligand>
</feature>
<feature type="compositionally biased region" description="Basic and acidic residues" evidence="14">
    <location>
        <begin position="1390"/>
        <end position="1402"/>
    </location>
</feature>
<feature type="domain" description="Protein kinase" evidence="15">
    <location>
        <begin position="421"/>
        <end position="687"/>
    </location>
</feature>
<dbReference type="Gene3D" id="1.10.510.10">
    <property type="entry name" value="Transferase(Phosphotransferase) domain 1"/>
    <property type="match status" value="2"/>
</dbReference>
<evidence type="ECO:0000256" key="10">
    <source>
        <dbReference type="ARBA" id="ARBA00022840"/>
    </source>
</evidence>
<evidence type="ECO:0000259" key="16">
    <source>
        <dbReference type="PROSITE" id="PS51285"/>
    </source>
</evidence>
<evidence type="ECO:0000256" key="14">
    <source>
        <dbReference type="SAM" id="MobiDB-lite"/>
    </source>
</evidence>
<dbReference type="VEuPathDB" id="VectorBase:ASIC003100"/>
<dbReference type="FunFam" id="1.10.510.10:FF:000109">
    <property type="entry name" value="Ribosomal protein S6 kinase"/>
    <property type="match status" value="1"/>
</dbReference>
<feature type="region of interest" description="Disordered" evidence="14">
    <location>
        <begin position="1485"/>
        <end position="1504"/>
    </location>
</feature>
<name>A0A084VDM6_ANOSI</name>
<sequence length="1719" mass="192616">MRPKSRTRAGAIAATKPPAPSGRIAAQEKSLCQDFRALDVLMRQDGGGARGGGGGKVRAAAAKRKGLSESILPAQLVAQVVADRMQQLRGQPQQPALVGRGGGAGGSQGTKHRPMAMVRPTQLVVDTDGSSDEEEQQSGQEDEELGADVDCVDEEQDDEEQDDEEEEEEEPDEEEEPVNPSSKRRTARRTADTTSSLHADEDEDEEEDDQDVNMDSVEAGQDDAGDSWPVEDEEDGEDGGEEEEVLEDCEEAEEEEYEQGQGEEYATVEGEEDDDYYYANGMEQEGEEQEEGIIEVDDEEDANEFAEHEEEDEDDDVQEVIDVEEHEDAQLLKIKYMNQHAAGGRQHQWNGGAASGSGMGATNNNTINGKHGQQQDQDVIYTGTRTNPQGDRDREQEMIRITTINTKVKLCEEDKVSLDDFQLLKVLGTGAYGTVFLVRKLTGIDRNKIYAMKVLRKCVVILKEKTAEHTRTERQILEAVIDAPFLATMHYAFQTESKLYVVLDFVIGGELFTHLFKRESFTEDEVKIYIAEIVVAIEQLHKLGILYRDIKLENILIDADGHIVLTDFGLSRELLHVKERAHSFCGTIEYMAPEIVKSRHNDGHDTSVDWWSVGVLTYELLTGVSPFHNDDGQTEISRRIMEDEANIPSRLSDAATDFIRKLLTKDPRRRLGSGKQDANELKMHPFLRDTKWDLLVAKQVAAPFKPVVTSETDTTYFSEEFTQQESVDKPCSPPKNGHRLFRGYSFVSPKLLSCKVYDRNKFVPIHNTRPQENLIRKSASKLYSEFFKKYELTGDQAIGVGTYSVCLKCRPVRPDQQGTIYAVKVLFNHAETAGYAQREAAALRHCQGHPNVVRFVELIEDRNYVYIVLELVDGGELLQYINDCPERLTEAQVRPLFHQLVDAVAFIHRCGFAHRDLKPENILLERGGKRGSVRLRVIDFGFAQALNGDDASDRISSWEPAGTLGYVAPEVVSQSSVLPYALEAADLWSLGVILYTMLSGQPPFIPQNFVGHDNLASTAKQTELITSNIRRGLFDLSNSTWQSVSDSAQDLVRSLLTVNPERRITMQELQDHCWLLQQKDASDIMPVSSSSQRHGTRKPFEQLRQAVRNTFDAFKKAEEKGFRLQGEVSSRLRLANTTTTAPENNSYKPMTTTTVPNNSNSSSSSSRKNGADRTATKSTTAVSGKRTTTVPEVSSTKSIESQYSSSMEESTSSGIGRSKSSKSSLSLSGSPMRDRNLSNGSCVVILDDDDEDEEQRPVHVEIKTPTTDVVVSPVCDLVVETPLLKVSADAEQEQQHSHDQKTLEELSEEVTKLSEEQEETDEIAVDVEDDEANVRTTSEEKQQPDEELVTESSSTEALTTTEESNNNEVAVVMEEQEDTTAKEHNHRHRIPEEEMASSKEATDNQPNLTEEVSDQLPTVVSNDDVAFIIEGETLSTAELSEENGIIIPLDIQGEAEIVVGQYVISLQVPEEKVINRRSQMRVRFEDSRTSVSRRRSRNASPPSYGAVADGVRDWKRIVDLSPEGMVKKEAEFRSCRGYEMFAFVCYDPDRRLPRPTDGPSDDPSDDDDAAAGVLLGFDEWEADGPFAGFSEEECYRFFGYYEWELAVKHGKRRKREPQLPERITKRRREISSYEEIDVRPKRRCTDYAYYGTSKRLMRTLARMKQEEEKFPPVEILSAPPPPPQSHLDGAGLGFMIKPEHDWLKKNRMESVWTVGGGSE</sequence>
<gene>
    <name evidence="17" type="ORF">ZHAS_00003100</name>
</gene>
<dbReference type="Pfam" id="PF00433">
    <property type="entry name" value="Pkinase_C"/>
    <property type="match status" value="1"/>
</dbReference>
<feature type="compositionally biased region" description="Low complexity" evidence="14">
    <location>
        <begin position="1198"/>
        <end position="1230"/>
    </location>
</feature>
<keyword evidence="10 13" id="KW-0067">ATP-binding</keyword>
<comment type="catalytic activity">
    <reaction evidence="11">
        <text>L-threonyl-[protein] + ATP = O-phospho-L-threonyl-[protein] + ADP + H(+)</text>
        <dbReference type="Rhea" id="RHEA:46608"/>
        <dbReference type="Rhea" id="RHEA-COMP:11060"/>
        <dbReference type="Rhea" id="RHEA-COMP:11605"/>
        <dbReference type="ChEBI" id="CHEBI:15378"/>
        <dbReference type="ChEBI" id="CHEBI:30013"/>
        <dbReference type="ChEBI" id="CHEBI:30616"/>
        <dbReference type="ChEBI" id="CHEBI:61977"/>
        <dbReference type="ChEBI" id="CHEBI:456216"/>
        <dbReference type="EC" id="2.7.11.1"/>
    </reaction>
</comment>
<protein>
    <recommendedName>
        <fullName evidence="3">non-specific serine/threonine protein kinase</fullName>
        <ecNumber evidence="3">2.7.11.1</ecNumber>
    </recommendedName>
</protein>
<dbReference type="PROSITE" id="PS00107">
    <property type="entry name" value="PROTEIN_KINASE_ATP"/>
    <property type="match status" value="2"/>
</dbReference>
<accession>A0A084VDM6</accession>
<keyword evidence="7" id="KW-0677">Repeat</keyword>
<reference evidence="17 19" key="1">
    <citation type="journal article" date="2014" name="BMC Genomics">
        <title>Genome sequence of Anopheles sinensis provides insight into genetics basis of mosquito competence for malaria parasites.</title>
        <authorList>
            <person name="Zhou D."/>
            <person name="Zhang D."/>
            <person name="Ding G."/>
            <person name="Shi L."/>
            <person name="Hou Q."/>
            <person name="Ye Y."/>
            <person name="Xu Y."/>
            <person name="Zhou H."/>
            <person name="Xiong C."/>
            <person name="Li S."/>
            <person name="Yu J."/>
            <person name="Hong S."/>
            <person name="Yu X."/>
            <person name="Zou P."/>
            <person name="Chen C."/>
            <person name="Chang X."/>
            <person name="Wang W."/>
            <person name="Lv Y."/>
            <person name="Sun Y."/>
            <person name="Ma L."/>
            <person name="Shen B."/>
            <person name="Zhu C."/>
        </authorList>
    </citation>
    <scope>NUCLEOTIDE SEQUENCE [LARGE SCALE GENOMIC DNA]</scope>
</reference>
<evidence type="ECO:0000256" key="11">
    <source>
        <dbReference type="ARBA" id="ARBA00047899"/>
    </source>
</evidence>
<evidence type="ECO:0000256" key="12">
    <source>
        <dbReference type="ARBA" id="ARBA00048679"/>
    </source>
</evidence>
<evidence type="ECO:0000256" key="5">
    <source>
        <dbReference type="ARBA" id="ARBA00022553"/>
    </source>
</evidence>
<feature type="region of interest" description="Disordered" evidence="14">
    <location>
        <begin position="1"/>
        <end position="23"/>
    </location>
</feature>
<dbReference type="VEuPathDB" id="VectorBase:ASIS009650"/>
<dbReference type="Gene3D" id="3.30.200.20">
    <property type="entry name" value="Phosphorylase Kinase, domain 1"/>
    <property type="match status" value="1"/>
</dbReference>
<dbReference type="EMBL" id="ATLV01011630">
    <property type="status" value="NOT_ANNOTATED_CDS"/>
    <property type="molecule type" value="Genomic_DNA"/>
</dbReference>
<dbReference type="Pfam" id="PF00069">
    <property type="entry name" value="Pkinase"/>
    <property type="match status" value="2"/>
</dbReference>
<dbReference type="VEuPathDB" id="VectorBase:ASIS003047"/>
<evidence type="ECO:0000313" key="19">
    <source>
        <dbReference type="Proteomes" id="UP000030765"/>
    </source>
</evidence>
<dbReference type="InterPro" id="IPR000719">
    <property type="entry name" value="Prot_kinase_dom"/>
</dbReference>
<feature type="compositionally biased region" description="Acidic residues" evidence="14">
    <location>
        <begin position="220"/>
        <end position="258"/>
    </location>
</feature>
<keyword evidence="9" id="KW-0418">Kinase</keyword>
<evidence type="ECO:0000256" key="6">
    <source>
        <dbReference type="ARBA" id="ARBA00022679"/>
    </source>
</evidence>
<feature type="compositionally biased region" description="Acidic residues" evidence="14">
    <location>
        <begin position="129"/>
        <end position="177"/>
    </location>
</feature>
<feature type="compositionally biased region" description="Polar residues" evidence="14">
    <location>
        <begin position="1176"/>
        <end position="1197"/>
    </location>
</feature>
<dbReference type="SMART" id="SM00220">
    <property type="entry name" value="S_TKc"/>
    <property type="match status" value="2"/>
</dbReference>
<feature type="domain" description="Protein kinase" evidence="15">
    <location>
        <begin position="792"/>
        <end position="1075"/>
    </location>
</feature>
<keyword evidence="4" id="KW-0723">Serine/threonine-protein kinase</keyword>
<keyword evidence="8 13" id="KW-0547">Nucleotide-binding</keyword>
<dbReference type="SUPFAM" id="SSF56112">
    <property type="entry name" value="Protein kinase-like (PK-like)"/>
    <property type="match status" value="2"/>
</dbReference>
<evidence type="ECO:0000256" key="13">
    <source>
        <dbReference type="PROSITE-ProRule" id="PRU10141"/>
    </source>
</evidence>
<dbReference type="PROSITE" id="PS51285">
    <property type="entry name" value="AGC_KINASE_CTER"/>
    <property type="match status" value="1"/>
</dbReference>
<evidence type="ECO:0000256" key="4">
    <source>
        <dbReference type="ARBA" id="ARBA00022527"/>
    </source>
</evidence>
<organism evidence="17">
    <name type="scientific">Anopheles sinensis</name>
    <name type="common">Mosquito</name>
    <dbReference type="NCBI Taxonomy" id="74873"/>
    <lineage>
        <taxon>Eukaryota</taxon>
        <taxon>Metazoa</taxon>
        <taxon>Ecdysozoa</taxon>
        <taxon>Arthropoda</taxon>
        <taxon>Hexapoda</taxon>
        <taxon>Insecta</taxon>
        <taxon>Pterygota</taxon>
        <taxon>Neoptera</taxon>
        <taxon>Endopterygota</taxon>
        <taxon>Diptera</taxon>
        <taxon>Nematocera</taxon>
        <taxon>Culicoidea</taxon>
        <taxon>Culicidae</taxon>
        <taxon>Anophelinae</taxon>
        <taxon>Anopheles</taxon>
    </lineage>
</organism>
<evidence type="ECO:0000256" key="8">
    <source>
        <dbReference type="ARBA" id="ARBA00022741"/>
    </source>
</evidence>
<feature type="domain" description="AGC-kinase C-terminal" evidence="16">
    <location>
        <begin position="688"/>
        <end position="756"/>
    </location>
</feature>
<dbReference type="FunFam" id="1.10.510.10:FF:000571">
    <property type="entry name" value="Maternal embryonic leucine zipper kinase"/>
    <property type="match status" value="1"/>
</dbReference>
<dbReference type="PROSITE" id="PS00108">
    <property type="entry name" value="PROTEIN_KINASE_ST"/>
    <property type="match status" value="2"/>
</dbReference>
<feature type="region of interest" description="Disordered" evidence="14">
    <location>
        <begin position="87"/>
        <end position="292"/>
    </location>
</feature>
<dbReference type="PROSITE" id="PS50011">
    <property type="entry name" value="PROTEIN_KINASE_DOM"/>
    <property type="match status" value="2"/>
</dbReference>
<feature type="region of interest" description="Disordered" evidence="14">
    <location>
        <begin position="1289"/>
        <end position="1410"/>
    </location>
</feature>
<keyword evidence="5" id="KW-0597">Phosphoprotein</keyword>
<dbReference type="STRING" id="74873.A0A084VDM6"/>
<feature type="compositionally biased region" description="Gly residues" evidence="14">
    <location>
        <begin position="99"/>
        <end position="108"/>
    </location>
</feature>
<dbReference type="InterPro" id="IPR011009">
    <property type="entry name" value="Kinase-like_dom_sf"/>
</dbReference>
<evidence type="ECO:0000256" key="7">
    <source>
        <dbReference type="ARBA" id="ARBA00022737"/>
    </source>
</evidence>
<feature type="binding site" evidence="13">
    <location>
        <position position="824"/>
    </location>
    <ligand>
        <name>ATP</name>
        <dbReference type="ChEBI" id="CHEBI:30616"/>
    </ligand>
</feature>
<reference evidence="18" key="2">
    <citation type="submission" date="2020-05" db="UniProtKB">
        <authorList>
            <consortium name="EnsemblMetazoa"/>
        </authorList>
    </citation>
    <scope>IDENTIFICATION</scope>
</reference>
<comment type="similarity">
    <text evidence="2">Belongs to the protein kinase superfamily. AGC Ser/Thr protein kinase family. S6 kinase subfamily.</text>
</comment>